<protein>
    <recommendedName>
        <fullName evidence="3">Zn(2)-C6 fungal-type domain-containing protein</fullName>
    </recommendedName>
</protein>
<gene>
    <name evidence="4" type="ORF">HIM_11618</name>
</gene>
<dbReference type="GO" id="GO:0000981">
    <property type="term" value="F:DNA-binding transcription factor activity, RNA polymerase II-specific"/>
    <property type="evidence" value="ECO:0007669"/>
    <property type="project" value="InterPro"/>
</dbReference>
<evidence type="ECO:0000256" key="2">
    <source>
        <dbReference type="ARBA" id="ARBA00023242"/>
    </source>
</evidence>
<dbReference type="Proteomes" id="UP000054481">
    <property type="component" value="Unassembled WGS sequence"/>
</dbReference>
<evidence type="ECO:0000313" key="5">
    <source>
        <dbReference type="Proteomes" id="UP000054481"/>
    </source>
</evidence>
<feature type="domain" description="Zn(2)-C6 fungal-type" evidence="3">
    <location>
        <begin position="47"/>
        <end position="77"/>
    </location>
</feature>
<dbReference type="PANTHER" id="PTHR47256">
    <property type="entry name" value="ZN(II)2CYS6 TRANSCRIPTION FACTOR (EUROFUNG)-RELATED"/>
    <property type="match status" value="1"/>
</dbReference>
<keyword evidence="5" id="KW-1185">Reference proteome</keyword>
<dbReference type="GO" id="GO:0003677">
    <property type="term" value="F:DNA binding"/>
    <property type="evidence" value="ECO:0007669"/>
    <property type="project" value="InterPro"/>
</dbReference>
<evidence type="ECO:0000313" key="4">
    <source>
        <dbReference type="EMBL" id="KJZ68991.1"/>
    </source>
</evidence>
<organism evidence="4 5">
    <name type="scientific">Hirsutella minnesotensis 3608</name>
    <dbReference type="NCBI Taxonomy" id="1043627"/>
    <lineage>
        <taxon>Eukaryota</taxon>
        <taxon>Fungi</taxon>
        <taxon>Dikarya</taxon>
        <taxon>Ascomycota</taxon>
        <taxon>Pezizomycotina</taxon>
        <taxon>Sordariomycetes</taxon>
        <taxon>Hypocreomycetidae</taxon>
        <taxon>Hypocreales</taxon>
        <taxon>Ophiocordycipitaceae</taxon>
        <taxon>Hirsutella</taxon>
    </lineage>
</organism>
<dbReference type="Pfam" id="PF00172">
    <property type="entry name" value="Zn_clus"/>
    <property type="match status" value="1"/>
</dbReference>
<accession>A0A0F7ZFE3</accession>
<dbReference type="SMART" id="SM00066">
    <property type="entry name" value="GAL4"/>
    <property type="match status" value="1"/>
</dbReference>
<dbReference type="CDD" id="cd12148">
    <property type="entry name" value="fungal_TF_MHR"/>
    <property type="match status" value="1"/>
</dbReference>
<dbReference type="InterPro" id="IPR007219">
    <property type="entry name" value="XnlR_reg_dom"/>
</dbReference>
<dbReference type="PROSITE" id="PS00463">
    <property type="entry name" value="ZN2_CY6_FUNGAL_1"/>
    <property type="match status" value="1"/>
</dbReference>
<sequence>MEGPQKKRLVQIARAPEAENVEEEHEAQPIAPGPLAMKMRRTVTLVACDGCRQKRIKCDGKRPQCGQCARKGQDCVYQAGEGETVFFTVRKKLNALESDNMRYKELFRLLRTRPETEANEILRRLRIAEEPLAALEAIEHAGLLKEPSFSENVRDNRLLTLDQEALEFSVIKVPAMPWTVVADNGLISELITDYFTWDNTYLFPSVDRDMFVDEMTKCDISTAKWCSPLLVNSMCARRSQILERARVFCAVKQQNVTQRFLDEAKSLLDLEQGRASIPTVQALMLMYMTTTCLGSDRAGRIYRNHALEMVTRLKIEARYTSLLEDGHDDPKERELLSKALWGLFIFESRSAFLYFQPSQIPIPKIPNPFAANMNEAAWHRPRSNVDVLDRPFEESPCRIPIVPEINAATCSLAELFYEIMLHNTNEETVCGSDDDLRIRKSFYLKLRRMVDTWPKRFYVENNFAPGTHYLRMQENEVGFGIIQTLRHGTLFETPASQPGTTIGDLCLHHCASDANTIDAYLSRWPFDTLIWRHLFFSMQPLVLMFDDPAACDIFANDCMMLRYGCHTFRICGYLLQATQAFAWTINQTIPDSARPYFEGWTKEETEVEEFPVSFALPQQDDVLVRNWEGHQSVEANLGALIKSWALDSEQ</sequence>
<name>A0A0F7ZFE3_9HYPO</name>
<keyword evidence="1" id="KW-0479">Metal-binding</keyword>
<dbReference type="InterPro" id="IPR036864">
    <property type="entry name" value="Zn2-C6_fun-type_DNA-bd_sf"/>
</dbReference>
<dbReference type="InterPro" id="IPR001138">
    <property type="entry name" value="Zn2Cys6_DnaBD"/>
</dbReference>
<evidence type="ECO:0000259" key="3">
    <source>
        <dbReference type="PROSITE" id="PS50048"/>
    </source>
</evidence>
<evidence type="ECO:0000256" key="1">
    <source>
        <dbReference type="ARBA" id="ARBA00022723"/>
    </source>
</evidence>
<keyword evidence="2" id="KW-0539">Nucleus</keyword>
<dbReference type="CDD" id="cd00067">
    <property type="entry name" value="GAL4"/>
    <property type="match status" value="1"/>
</dbReference>
<reference evidence="4 5" key="1">
    <citation type="journal article" date="2014" name="Genome Biol. Evol.">
        <title>Comparative genomics and transcriptomics analyses reveal divergent lifestyle features of nematode endoparasitic fungus Hirsutella minnesotensis.</title>
        <authorList>
            <person name="Lai Y."/>
            <person name="Liu K."/>
            <person name="Zhang X."/>
            <person name="Zhang X."/>
            <person name="Li K."/>
            <person name="Wang N."/>
            <person name="Shu C."/>
            <person name="Wu Y."/>
            <person name="Wang C."/>
            <person name="Bushley K.E."/>
            <person name="Xiang M."/>
            <person name="Liu X."/>
        </authorList>
    </citation>
    <scope>NUCLEOTIDE SEQUENCE [LARGE SCALE GENOMIC DNA]</scope>
    <source>
        <strain evidence="4 5">3608</strain>
    </source>
</reference>
<dbReference type="Gene3D" id="4.10.240.10">
    <property type="entry name" value="Zn(2)-C6 fungal-type DNA-binding domain"/>
    <property type="match status" value="1"/>
</dbReference>
<dbReference type="PANTHER" id="PTHR47256:SF1">
    <property type="entry name" value="ZN(II)2CYS6 TRANSCRIPTION FACTOR (EUROFUNG)"/>
    <property type="match status" value="1"/>
</dbReference>
<dbReference type="InterPro" id="IPR053187">
    <property type="entry name" value="Notoamide_regulator"/>
</dbReference>
<dbReference type="GO" id="GO:0006351">
    <property type="term" value="P:DNA-templated transcription"/>
    <property type="evidence" value="ECO:0007669"/>
    <property type="project" value="InterPro"/>
</dbReference>
<dbReference type="Pfam" id="PF04082">
    <property type="entry name" value="Fungal_trans"/>
    <property type="match status" value="1"/>
</dbReference>
<dbReference type="SUPFAM" id="SSF57701">
    <property type="entry name" value="Zn2/Cys6 DNA-binding domain"/>
    <property type="match status" value="1"/>
</dbReference>
<proteinExistence type="predicted"/>
<dbReference type="EMBL" id="KQ030780">
    <property type="protein sequence ID" value="KJZ68991.1"/>
    <property type="molecule type" value="Genomic_DNA"/>
</dbReference>
<dbReference type="AlphaFoldDB" id="A0A0F7ZFE3"/>
<dbReference type="OrthoDB" id="2943660at2759"/>
<dbReference type="GO" id="GO:0008270">
    <property type="term" value="F:zinc ion binding"/>
    <property type="evidence" value="ECO:0007669"/>
    <property type="project" value="InterPro"/>
</dbReference>
<dbReference type="PROSITE" id="PS50048">
    <property type="entry name" value="ZN2_CY6_FUNGAL_2"/>
    <property type="match status" value="1"/>
</dbReference>